<protein>
    <submittedName>
        <fullName evidence="1">Uncharacterized protein</fullName>
    </submittedName>
</protein>
<reference evidence="1 2" key="1">
    <citation type="submission" date="2016-01" db="EMBL/GenBank/DDBJ databases">
        <title>Complete genome sequence of a soil Actinobacterium, Isoptericola dokdonensis DS-3.</title>
        <authorList>
            <person name="Kwon S.-K."/>
            <person name="Kim J.F."/>
        </authorList>
    </citation>
    <scope>NUCLEOTIDE SEQUENCE [LARGE SCALE GENOMIC DNA]</scope>
    <source>
        <strain evidence="1 2">DS-3</strain>
    </source>
</reference>
<sequence length="59" mass="6137">MLAWHGIADEEDPLANTFTLVIAPDDDGPTYDADNACRGCGEHLADPNAPGCPKPATGQ</sequence>
<evidence type="ECO:0000313" key="2">
    <source>
        <dbReference type="Proteomes" id="UP000076794"/>
    </source>
</evidence>
<gene>
    <name evidence="1" type="ORF">I598_0220</name>
</gene>
<evidence type="ECO:0000313" key="1">
    <source>
        <dbReference type="EMBL" id="ANC29811.1"/>
    </source>
</evidence>
<dbReference type="KEGG" id="ido:I598_0220"/>
<organism evidence="1 2">
    <name type="scientific">Isoptericola dokdonensis DS-3</name>
    <dbReference type="NCBI Taxonomy" id="1300344"/>
    <lineage>
        <taxon>Bacteria</taxon>
        <taxon>Bacillati</taxon>
        <taxon>Actinomycetota</taxon>
        <taxon>Actinomycetes</taxon>
        <taxon>Micrococcales</taxon>
        <taxon>Promicromonosporaceae</taxon>
        <taxon>Isoptericola</taxon>
    </lineage>
</organism>
<keyword evidence="2" id="KW-1185">Reference proteome</keyword>
<name>A0A168EAN6_9MICO</name>
<dbReference type="RefSeq" id="WP_068200529.1">
    <property type="nucleotide sequence ID" value="NZ_CP014209.1"/>
</dbReference>
<dbReference type="EMBL" id="CP014209">
    <property type="protein sequence ID" value="ANC29811.1"/>
    <property type="molecule type" value="Genomic_DNA"/>
</dbReference>
<dbReference type="Proteomes" id="UP000076794">
    <property type="component" value="Chromosome"/>
</dbReference>
<dbReference type="STRING" id="1300344.I598_0220"/>
<dbReference type="AlphaFoldDB" id="A0A168EAN6"/>
<dbReference type="PATRIC" id="fig|1300344.3.peg.215"/>
<accession>A0A168EAN6</accession>
<proteinExistence type="predicted"/>